<dbReference type="EMBL" id="JXXZ01000007">
    <property type="protein sequence ID" value="KJY99838.1"/>
    <property type="molecule type" value="Genomic_DNA"/>
</dbReference>
<dbReference type="OrthoDB" id="5820615at2"/>
<evidence type="ECO:0000256" key="2">
    <source>
        <dbReference type="ARBA" id="ARBA00008900"/>
    </source>
</evidence>
<keyword evidence="8" id="KW-1185">Reference proteome</keyword>
<comment type="caution">
    <text evidence="7">The sequence shown here is derived from an EMBL/GenBank/DDBJ whole genome shotgun (WGS) entry which is preliminary data.</text>
</comment>
<dbReference type="Gene3D" id="3.30.479.10">
    <property type="entry name" value="6-pyruvoyl tetrahydropterin synthase/QueD"/>
    <property type="match status" value="2"/>
</dbReference>
<name>A0A0F4PXP4_9GAMM</name>
<proteinExistence type="inferred from homology"/>
<dbReference type="GeneID" id="58228710"/>
<evidence type="ECO:0000256" key="5">
    <source>
        <dbReference type="ARBA" id="ARBA00031449"/>
    </source>
</evidence>
<reference evidence="7 8" key="1">
    <citation type="journal article" date="2015" name="BMC Genomics">
        <title>Genome mining reveals unlocked bioactive potential of marine Gram-negative bacteria.</title>
        <authorList>
            <person name="Machado H."/>
            <person name="Sonnenschein E.C."/>
            <person name="Melchiorsen J."/>
            <person name="Gram L."/>
        </authorList>
    </citation>
    <scope>NUCLEOTIDE SEQUENCE [LARGE SCALE GENOMIC DNA]</scope>
    <source>
        <strain evidence="7 8">S3137</strain>
    </source>
</reference>
<dbReference type="Pfam" id="PF01242">
    <property type="entry name" value="PTPS"/>
    <property type="match status" value="1"/>
</dbReference>
<comment type="catalytic activity">
    <reaction evidence="6">
        <text>7,8-dihydroneopterin 3'-triphosphate + H2O = 6-carboxy-5,6,7,8-tetrahydropterin + triphosphate + acetaldehyde + 2 H(+)</text>
        <dbReference type="Rhea" id="RHEA:27966"/>
        <dbReference type="ChEBI" id="CHEBI:15343"/>
        <dbReference type="ChEBI" id="CHEBI:15377"/>
        <dbReference type="ChEBI" id="CHEBI:15378"/>
        <dbReference type="ChEBI" id="CHEBI:18036"/>
        <dbReference type="ChEBI" id="CHEBI:58462"/>
        <dbReference type="ChEBI" id="CHEBI:61032"/>
        <dbReference type="EC" id="4.1.2.50"/>
    </reaction>
</comment>
<dbReference type="InterPro" id="IPR007115">
    <property type="entry name" value="6-PTP_synth/QueD"/>
</dbReference>
<dbReference type="PATRIC" id="fig|151081.8.peg.1111"/>
<dbReference type="UniPathway" id="UPA00391"/>
<protein>
    <recommendedName>
        <fullName evidence="4">6-carboxy-5,6,7,8-tetrahydropterin synthase</fullName>
        <ecNumber evidence="3">4.1.2.50</ecNumber>
    </recommendedName>
    <alternativeName>
        <fullName evidence="5">Queuosine biosynthesis protein QueD</fullName>
    </alternativeName>
</protein>
<organism evidence="7 8">
    <name type="scientific">Pseudoalteromonas ruthenica</name>
    <dbReference type="NCBI Taxonomy" id="151081"/>
    <lineage>
        <taxon>Bacteria</taxon>
        <taxon>Pseudomonadati</taxon>
        <taxon>Pseudomonadota</taxon>
        <taxon>Gammaproteobacteria</taxon>
        <taxon>Alteromonadales</taxon>
        <taxon>Pseudoalteromonadaceae</taxon>
        <taxon>Pseudoalteromonas</taxon>
    </lineage>
</organism>
<evidence type="ECO:0000256" key="3">
    <source>
        <dbReference type="ARBA" id="ARBA00012982"/>
    </source>
</evidence>
<sequence>MTLFVNDLTVIDFSFFCPQRGPVGESWIVDLTLDGDLNDESMLLDFGLVKKQIKGIIDSSVDHTLAVPTKANIDILQGDDKVTLESNFGDNNEHHFAMSGPKQAVCLIDAPSINEQVVTEYLVAEITPQLPENVKGITLTLRAEQHQSFYYHYSHGLKKHDGNCQRIVHGHRSTLGVWLDGMAMPSVQKQWAQRWADIYLVSEEDVVEAAHLQDISAAPGDICSRYHANQGEFELAISAKRTEVLPCDTTVECIADYMAKQIKQAYPDKQVEVRAYEGVGKGAIGYA</sequence>
<dbReference type="EC" id="4.1.2.50" evidence="3"/>
<dbReference type="GO" id="GO:0070497">
    <property type="term" value="F:6-carboxytetrahydropterin synthase activity"/>
    <property type="evidence" value="ECO:0007669"/>
    <property type="project" value="UniProtKB-EC"/>
</dbReference>
<dbReference type="eggNOG" id="COG0720">
    <property type="taxonomic scope" value="Bacteria"/>
</dbReference>
<gene>
    <name evidence="7" type="ORF">TW72_09430</name>
</gene>
<dbReference type="AlphaFoldDB" id="A0A0F4PXP4"/>
<comment type="similarity">
    <text evidence="2">Belongs to the PTPS family. QueD subfamily.</text>
</comment>
<dbReference type="Proteomes" id="UP000033664">
    <property type="component" value="Unassembled WGS sequence"/>
</dbReference>
<dbReference type="InterPro" id="IPR038418">
    <property type="entry name" value="6-PTP_synth/QueD_sf"/>
</dbReference>
<evidence type="ECO:0000256" key="6">
    <source>
        <dbReference type="ARBA" id="ARBA00048807"/>
    </source>
</evidence>
<evidence type="ECO:0000313" key="8">
    <source>
        <dbReference type="Proteomes" id="UP000033664"/>
    </source>
</evidence>
<accession>A0A0F4PXP4</accession>
<dbReference type="RefSeq" id="WP_045978800.1">
    <property type="nucleotide sequence ID" value="NZ_JXXY01000004.1"/>
</dbReference>
<evidence type="ECO:0000256" key="1">
    <source>
        <dbReference type="ARBA" id="ARBA00005061"/>
    </source>
</evidence>
<comment type="pathway">
    <text evidence="1">Purine metabolism; 7-cyano-7-deazaguanine biosynthesis.</text>
</comment>
<evidence type="ECO:0000313" key="7">
    <source>
        <dbReference type="EMBL" id="KJY99838.1"/>
    </source>
</evidence>
<dbReference type="SUPFAM" id="SSF55620">
    <property type="entry name" value="Tetrahydrobiopterin biosynthesis enzymes-like"/>
    <property type="match status" value="2"/>
</dbReference>
<evidence type="ECO:0000256" key="4">
    <source>
        <dbReference type="ARBA" id="ARBA00018141"/>
    </source>
</evidence>